<name>A0AB40B502_DIOCR</name>
<dbReference type="AlphaFoldDB" id="A0AB40B502"/>
<accession>A0AB40B502</accession>
<dbReference type="InterPro" id="IPR026960">
    <property type="entry name" value="RVT-Znf"/>
</dbReference>
<sequence>MANRSFTVKSFDNFLNDGGLRCGFTLTILKGLCPKKINLFNWLARANKILTLEILGLRRCNHYPSITCVLCHANVESADHLLVQCPVVSHIWNFFSQLLDFRRVPTSLADQWGAWRKSNKKPLIFLWDLIARAITWNIWLERNARIFKSTYCTTVSIIIIKIEHMLFLWLSAAPDPKKAKLEEPVAKVKRSLDFLSFADLTPSVPPEGLPNSGAI</sequence>
<evidence type="ECO:0000259" key="1">
    <source>
        <dbReference type="Pfam" id="PF13966"/>
    </source>
</evidence>
<dbReference type="Pfam" id="PF13966">
    <property type="entry name" value="zf-RVT"/>
    <property type="match status" value="1"/>
</dbReference>
<evidence type="ECO:0000313" key="3">
    <source>
        <dbReference type="RefSeq" id="XP_039122112.1"/>
    </source>
</evidence>
<evidence type="ECO:0000313" key="2">
    <source>
        <dbReference type="Proteomes" id="UP001515500"/>
    </source>
</evidence>
<proteinExistence type="predicted"/>
<dbReference type="Proteomes" id="UP001515500">
    <property type="component" value="Chromosome 1"/>
</dbReference>
<protein>
    <submittedName>
        <fullName evidence="3">Uncharacterized protein LOC120258742</fullName>
    </submittedName>
</protein>
<reference evidence="2" key="1">
    <citation type="submission" date="2025-05" db="UniProtKB">
        <authorList>
            <consortium name="RefSeq"/>
        </authorList>
    </citation>
    <scope>NUCLEOTIDE SEQUENCE [LARGE SCALE GENOMIC DNA]</scope>
</reference>
<reference evidence="3" key="2">
    <citation type="submission" date="2025-08" db="UniProtKB">
        <authorList>
            <consortium name="RefSeq"/>
        </authorList>
    </citation>
    <scope>IDENTIFICATION</scope>
</reference>
<organism evidence="2 3">
    <name type="scientific">Dioscorea cayennensis subsp. rotundata</name>
    <name type="common">White Guinea yam</name>
    <name type="synonym">Dioscorea rotundata</name>
    <dbReference type="NCBI Taxonomy" id="55577"/>
    <lineage>
        <taxon>Eukaryota</taxon>
        <taxon>Viridiplantae</taxon>
        <taxon>Streptophyta</taxon>
        <taxon>Embryophyta</taxon>
        <taxon>Tracheophyta</taxon>
        <taxon>Spermatophyta</taxon>
        <taxon>Magnoliopsida</taxon>
        <taxon>Liliopsida</taxon>
        <taxon>Dioscoreales</taxon>
        <taxon>Dioscoreaceae</taxon>
        <taxon>Dioscorea</taxon>
    </lineage>
</organism>
<gene>
    <name evidence="3" type="primary">LOC120258742</name>
</gene>
<dbReference type="GeneID" id="120258742"/>
<keyword evidence="2" id="KW-1185">Reference proteome</keyword>
<dbReference type="RefSeq" id="XP_039122112.1">
    <property type="nucleotide sequence ID" value="XM_039266178.1"/>
</dbReference>
<feature type="domain" description="Reverse transcriptase zinc-binding" evidence="1">
    <location>
        <begin position="6"/>
        <end position="92"/>
    </location>
</feature>